<dbReference type="OrthoDB" id="9782650at2"/>
<dbReference type="EMBL" id="SMFK01000010">
    <property type="protein sequence ID" value="TDD95545.1"/>
    <property type="molecule type" value="Genomic_DNA"/>
</dbReference>
<evidence type="ECO:0000313" key="2">
    <source>
        <dbReference type="EMBL" id="TDD95545.1"/>
    </source>
</evidence>
<accession>A0A4R5C8P4</accession>
<keyword evidence="3" id="KW-1185">Reference proteome</keyword>
<protein>
    <recommendedName>
        <fullName evidence="4">Transporter</fullName>
    </recommendedName>
</protein>
<sequence length="274" mass="30625">MKKTTLLAIITLFFIVKSTNAQSPWTREKGKAYVQLGLTGLFYNSIEFDGKKSNLNSDYTDITTQIYSEYGITNNLEAQLIIPFKFVGYKAIVGNNSENLSGVGNLTLGLKYKIYDAKWKVSTGIQYAANSITKDAVKRLSTGFNANTILPYVTAGTSSGKWYYFGTIGYGYMDNNYSDYIKFTAEVGYNAIQNGHIMLVLDTRNVVSKESAYYNDTNQWASYLDRQTYNAVGLKLNYEFKKDKLGVNFSTFGAFGIDNAPLAPTFNLGVYTKL</sequence>
<dbReference type="Proteomes" id="UP000295479">
    <property type="component" value="Unassembled WGS sequence"/>
</dbReference>
<evidence type="ECO:0008006" key="4">
    <source>
        <dbReference type="Google" id="ProtNLM"/>
    </source>
</evidence>
<dbReference type="AlphaFoldDB" id="A0A4R5C8P4"/>
<evidence type="ECO:0000256" key="1">
    <source>
        <dbReference type="SAM" id="SignalP"/>
    </source>
</evidence>
<evidence type="ECO:0000313" key="3">
    <source>
        <dbReference type="Proteomes" id="UP000295479"/>
    </source>
</evidence>
<gene>
    <name evidence="2" type="ORF">E0F76_13860</name>
</gene>
<dbReference type="RefSeq" id="WP_132007214.1">
    <property type="nucleotide sequence ID" value="NZ_SMFK01000010.1"/>
</dbReference>
<reference evidence="2 3" key="1">
    <citation type="submission" date="2019-03" db="EMBL/GenBank/DDBJ databases">
        <title>Flavobacterium AR-3-4 sp. nov. isolated from arctic soil.</title>
        <authorList>
            <person name="Chaudhary D.K."/>
        </authorList>
    </citation>
    <scope>NUCLEOTIDE SEQUENCE [LARGE SCALE GENOMIC DNA]</scope>
    <source>
        <strain evidence="2 3">AR-3-4</strain>
    </source>
</reference>
<organism evidence="2 3">
    <name type="scientific">Flavobacterium cellulosilyticum</name>
    <dbReference type="NCBI Taxonomy" id="2541731"/>
    <lineage>
        <taxon>Bacteria</taxon>
        <taxon>Pseudomonadati</taxon>
        <taxon>Bacteroidota</taxon>
        <taxon>Flavobacteriia</taxon>
        <taxon>Flavobacteriales</taxon>
        <taxon>Flavobacteriaceae</taxon>
        <taxon>Flavobacterium</taxon>
    </lineage>
</organism>
<feature type="signal peptide" evidence="1">
    <location>
        <begin position="1"/>
        <end position="21"/>
    </location>
</feature>
<keyword evidence="1" id="KW-0732">Signal</keyword>
<feature type="chain" id="PRO_5020988255" description="Transporter" evidence="1">
    <location>
        <begin position="22"/>
        <end position="274"/>
    </location>
</feature>
<proteinExistence type="predicted"/>
<comment type="caution">
    <text evidence="2">The sequence shown here is derived from an EMBL/GenBank/DDBJ whole genome shotgun (WGS) entry which is preliminary data.</text>
</comment>
<name>A0A4R5C8P4_9FLAO</name>